<keyword evidence="1" id="KW-0479">Metal-binding</keyword>
<dbReference type="EMBL" id="CYKH01001596">
    <property type="protein sequence ID" value="CUG87905.1"/>
    <property type="molecule type" value="Genomic_DNA"/>
</dbReference>
<dbReference type="SMART" id="SM00440">
    <property type="entry name" value="ZnF_C2C2"/>
    <property type="match status" value="1"/>
</dbReference>
<dbReference type="InterPro" id="IPR001222">
    <property type="entry name" value="Znf_TFIIS"/>
</dbReference>
<dbReference type="InterPro" id="IPR012164">
    <property type="entry name" value="Rpa12/Rpb9/Rpc10/TFS"/>
</dbReference>
<evidence type="ECO:0000256" key="3">
    <source>
        <dbReference type="ARBA" id="ARBA00022833"/>
    </source>
</evidence>
<organism evidence="6 7">
    <name type="scientific">Bodo saltans</name>
    <name type="common">Flagellated protozoan</name>
    <dbReference type="NCBI Taxonomy" id="75058"/>
    <lineage>
        <taxon>Eukaryota</taxon>
        <taxon>Discoba</taxon>
        <taxon>Euglenozoa</taxon>
        <taxon>Kinetoplastea</taxon>
        <taxon>Metakinetoplastina</taxon>
        <taxon>Eubodonida</taxon>
        <taxon>Bodonidae</taxon>
        <taxon>Bodo</taxon>
    </lineage>
</organism>
<keyword evidence="7" id="KW-1185">Reference proteome</keyword>
<dbReference type="AlphaFoldDB" id="A0A0S4JEQ7"/>
<dbReference type="Proteomes" id="UP000051952">
    <property type="component" value="Unassembled WGS sequence"/>
</dbReference>
<evidence type="ECO:0000256" key="1">
    <source>
        <dbReference type="ARBA" id="ARBA00022723"/>
    </source>
</evidence>
<dbReference type="Pfam" id="PF01096">
    <property type="entry name" value="Zn_ribbon_TFIIS"/>
    <property type="match status" value="1"/>
</dbReference>
<evidence type="ECO:0000256" key="4">
    <source>
        <dbReference type="PROSITE-ProRule" id="PRU00472"/>
    </source>
</evidence>
<gene>
    <name evidence="6" type="ORF">BSAL_12625</name>
</gene>
<evidence type="ECO:0000256" key="2">
    <source>
        <dbReference type="ARBA" id="ARBA00022771"/>
    </source>
</evidence>
<dbReference type="GO" id="GO:0008270">
    <property type="term" value="F:zinc ion binding"/>
    <property type="evidence" value="ECO:0007669"/>
    <property type="project" value="UniProtKB-KW"/>
</dbReference>
<dbReference type="PROSITE" id="PS51133">
    <property type="entry name" value="ZF_TFIIS_2"/>
    <property type="match status" value="1"/>
</dbReference>
<dbReference type="SUPFAM" id="SSF57783">
    <property type="entry name" value="Zinc beta-ribbon"/>
    <property type="match status" value="1"/>
</dbReference>
<evidence type="ECO:0000313" key="7">
    <source>
        <dbReference type="Proteomes" id="UP000051952"/>
    </source>
</evidence>
<evidence type="ECO:0000259" key="5">
    <source>
        <dbReference type="PROSITE" id="PS51133"/>
    </source>
</evidence>
<dbReference type="OrthoDB" id="10056816at2759"/>
<dbReference type="PANTHER" id="PTHR11239">
    <property type="entry name" value="DNA-DIRECTED RNA POLYMERASE"/>
    <property type="match status" value="1"/>
</dbReference>
<protein>
    <submittedName>
        <fullName evidence="6">Transcription factor S-II-like protein, putative</fullName>
    </submittedName>
</protein>
<proteinExistence type="predicted"/>
<sequence length="135" mass="14795">MSVLQTTPFMMGSVYCPTCGFLFALTTDRTTRHTACHHCLTHSSGVNRSDDELFAFSEADINAAAAEISSVLSSLAPSAASQVAKDNRVIEESFCERCNTHRPCRTFARQTRSADEGQTIFLTCTVCKSEWSLNS</sequence>
<dbReference type="Gene3D" id="2.20.25.10">
    <property type="match status" value="1"/>
</dbReference>
<dbReference type="GO" id="GO:0006363">
    <property type="term" value="P:termination of RNA polymerase I transcription"/>
    <property type="evidence" value="ECO:0007669"/>
    <property type="project" value="TreeGrafter"/>
</dbReference>
<dbReference type="GO" id="GO:0005736">
    <property type="term" value="C:RNA polymerase I complex"/>
    <property type="evidence" value="ECO:0007669"/>
    <property type="project" value="TreeGrafter"/>
</dbReference>
<name>A0A0S4JEQ7_BODSA</name>
<accession>A0A0S4JEQ7</accession>
<feature type="domain" description="TFIIS-type" evidence="5">
    <location>
        <begin position="91"/>
        <end position="132"/>
    </location>
</feature>
<dbReference type="PANTHER" id="PTHR11239:SF14">
    <property type="entry name" value="DNA-DIRECTED RNA POLYMERASE I SUBUNIT RPA12"/>
    <property type="match status" value="1"/>
</dbReference>
<reference evidence="7" key="1">
    <citation type="submission" date="2015-09" db="EMBL/GenBank/DDBJ databases">
        <authorList>
            <consortium name="Pathogen Informatics"/>
        </authorList>
    </citation>
    <scope>NUCLEOTIDE SEQUENCE [LARGE SCALE GENOMIC DNA]</scope>
    <source>
        <strain evidence="7">Lake Konstanz</strain>
    </source>
</reference>
<evidence type="ECO:0000313" key="6">
    <source>
        <dbReference type="EMBL" id="CUG87905.1"/>
    </source>
</evidence>
<dbReference type="VEuPathDB" id="TriTrypDB:BSAL_12625"/>
<keyword evidence="3" id="KW-0862">Zinc</keyword>
<keyword evidence="2 4" id="KW-0863">Zinc-finger</keyword>
<dbReference type="GO" id="GO:0003676">
    <property type="term" value="F:nucleic acid binding"/>
    <property type="evidence" value="ECO:0007669"/>
    <property type="project" value="InterPro"/>
</dbReference>
<dbReference type="GO" id="GO:0003899">
    <property type="term" value="F:DNA-directed RNA polymerase activity"/>
    <property type="evidence" value="ECO:0007669"/>
    <property type="project" value="InterPro"/>
</dbReference>
<dbReference type="OMA" id="CERCNTH"/>